<evidence type="ECO:0000256" key="1">
    <source>
        <dbReference type="ARBA" id="ARBA00004141"/>
    </source>
</evidence>
<proteinExistence type="predicted"/>
<comment type="caution">
    <text evidence="6">The sequence shown here is derived from an EMBL/GenBank/DDBJ whole genome shotgun (WGS) entry which is preliminary data.</text>
</comment>
<dbReference type="PANTHER" id="PTHR31465">
    <property type="entry name" value="PROTEIN RTA1-RELATED"/>
    <property type="match status" value="1"/>
</dbReference>
<organism evidence="6 7">
    <name type="scientific">Penicillium crustosum</name>
    <name type="common">Blue mold fungus</name>
    <dbReference type="NCBI Taxonomy" id="36656"/>
    <lineage>
        <taxon>Eukaryota</taxon>
        <taxon>Fungi</taxon>
        <taxon>Dikarya</taxon>
        <taxon>Ascomycota</taxon>
        <taxon>Pezizomycotina</taxon>
        <taxon>Eurotiomycetes</taxon>
        <taxon>Eurotiomycetidae</taxon>
        <taxon>Eurotiales</taxon>
        <taxon>Aspergillaceae</taxon>
        <taxon>Penicillium</taxon>
    </lineage>
</organism>
<evidence type="ECO:0000256" key="3">
    <source>
        <dbReference type="ARBA" id="ARBA00022989"/>
    </source>
</evidence>
<dbReference type="AlphaFoldDB" id="A0A9P5GIQ6"/>
<evidence type="ECO:0000256" key="4">
    <source>
        <dbReference type="ARBA" id="ARBA00023136"/>
    </source>
</evidence>
<evidence type="ECO:0000313" key="6">
    <source>
        <dbReference type="EMBL" id="KAF7522457.1"/>
    </source>
</evidence>
<keyword evidence="7" id="KW-1185">Reference proteome</keyword>
<keyword evidence="3 5" id="KW-1133">Transmembrane helix</keyword>
<keyword evidence="2 5" id="KW-0812">Transmembrane</keyword>
<dbReference type="GO" id="GO:0016020">
    <property type="term" value="C:membrane"/>
    <property type="evidence" value="ECO:0007669"/>
    <property type="project" value="UniProtKB-SubCell"/>
</dbReference>
<name>A0A9P5GIQ6_PENCR</name>
<accession>A0A9P5GIQ6</accession>
<gene>
    <name evidence="6" type="ORF">PCG10_007372</name>
</gene>
<feature type="transmembrane region" description="Helical" evidence="5">
    <location>
        <begin position="79"/>
        <end position="100"/>
    </location>
</feature>
<reference evidence="6" key="1">
    <citation type="submission" date="2020-02" db="EMBL/GenBank/DDBJ databases">
        <authorList>
            <person name="Lichtner F.J."/>
        </authorList>
    </citation>
    <scope>NUCLEOTIDE SEQUENCE</scope>
    <source>
        <strain evidence="6">G10</strain>
    </source>
</reference>
<evidence type="ECO:0000313" key="7">
    <source>
        <dbReference type="Proteomes" id="UP000701341"/>
    </source>
</evidence>
<dbReference type="Proteomes" id="UP000701341">
    <property type="component" value="Unassembled WGS sequence"/>
</dbReference>
<feature type="transmembrane region" description="Helical" evidence="5">
    <location>
        <begin position="33"/>
        <end position="59"/>
    </location>
</feature>
<protein>
    <submittedName>
        <fullName evidence="6">Uncharacterized protein</fullName>
    </submittedName>
</protein>
<dbReference type="EMBL" id="JAAOZQ010000052">
    <property type="protein sequence ID" value="KAF7522457.1"/>
    <property type="molecule type" value="Genomic_DNA"/>
</dbReference>
<dbReference type="InterPro" id="IPR007568">
    <property type="entry name" value="RTA1"/>
</dbReference>
<dbReference type="PANTHER" id="PTHR31465:SF28">
    <property type="entry name" value="DOMAIN PROTEIN, PUTATIVE-RELATED"/>
    <property type="match status" value="1"/>
</dbReference>
<keyword evidence="4 5" id="KW-0472">Membrane</keyword>
<evidence type="ECO:0000256" key="5">
    <source>
        <dbReference type="SAM" id="Phobius"/>
    </source>
</evidence>
<comment type="subcellular location">
    <subcellularLocation>
        <location evidence="1">Membrane</location>
        <topology evidence="1">Multi-pass membrane protein</topology>
    </subcellularLocation>
</comment>
<dbReference type="Pfam" id="PF04479">
    <property type="entry name" value="RTA1"/>
    <property type="match status" value="1"/>
</dbReference>
<evidence type="ECO:0000256" key="2">
    <source>
        <dbReference type="ARBA" id="ARBA00022692"/>
    </source>
</evidence>
<sequence length="180" mass="19830">MAACCYIIFGRILFLVVPQEARTLRLCWVPPRFITPIFVGCDIIALLLQLGGAVMISAVDATDKDAKNKLNTGKHVAQVGVIIQLVAFGMFAVAAVRFNFTSKRFTGSLSERYENVGEKEYIIGGVVKDKNWPTLLRVVNFTTILILVSSSPSVAVQSLTCTRFGLFIDSWNSPKAKRDI</sequence>